<dbReference type="Pfam" id="PF01361">
    <property type="entry name" value="Tautomerase"/>
    <property type="match status" value="1"/>
</dbReference>
<evidence type="ECO:0000256" key="1">
    <source>
        <dbReference type="ARBA" id="ARBA00023235"/>
    </source>
</evidence>
<gene>
    <name evidence="3" type="ORF">AWL63_23935</name>
</gene>
<dbReference type="GO" id="GO:0016853">
    <property type="term" value="F:isomerase activity"/>
    <property type="evidence" value="ECO:0007669"/>
    <property type="project" value="UniProtKB-KW"/>
</dbReference>
<evidence type="ECO:0000313" key="4">
    <source>
        <dbReference type="Proteomes" id="UP000094256"/>
    </source>
</evidence>
<keyword evidence="3" id="KW-0614">Plasmid</keyword>
<reference evidence="3 4" key="1">
    <citation type="submission" date="2016-01" db="EMBL/GenBank/DDBJ databases">
        <title>Complete genome and mega plasmid sequence of Sphingomonas panacis DCY99 elicits systemic resistance in rice to Xanthomonas oryzae.</title>
        <authorList>
            <person name="Kim Y.J."/>
            <person name="Yang D.C."/>
            <person name="Sing P."/>
        </authorList>
    </citation>
    <scope>NUCLEOTIDE SEQUENCE [LARGE SCALE GENOMIC DNA]</scope>
    <source>
        <strain evidence="3 4">DCY99</strain>
        <plasmid evidence="4">Plasmid</plasmid>
    </source>
</reference>
<name>A0A1B3ZIG9_9SPHN</name>
<dbReference type="Gene3D" id="3.30.429.10">
    <property type="entry name" value="Macrophage Migration Inhibitory Factor"/>
    <property type="match status" value="1"/>
</dbReference>
<dbReference type="OrthoDB" id="8241376at2"/>
<dbReference type="Proteomes" id="UP000094256">
    <property type="component" value="Plasmid unnamed"/>
</dbReference>
<keyword evidence="4" id="KW-1185">Reference proteome</keyword>
<dbReference type="InterPro" id="IPR014347">
    <property type="entry name" value="Tautomerase/MIF_sf"/>
</dbReference>
<dbReference type="EMBL" id="CP014169">
    <property type="protein sequence ID" value="AOH87215.1"/>
    <property type="molecule type" value="Genomic_DNA"/>
</dbReference>
<sequence>MIMPFIQCDIELGLSDEQKIEIVKRMVAVTNEAIGSSCEHINVVIREHPAANIGETGKANLGLISRQQQAA</sequence>
<geneLocation type="plasmid" evidence="4"/>
<feature type="domain" description="4-oxalocrotonate tautomerase-like" evidence="2">
    <location>
        <begin position="4"/>
        <end position="57"/>
    </location>
</feature>
<accession>A0A1B3ZIG9</accession>
<evidence type="ECO:0000313" key="3">
    <source>
        <dbReference type="EMBL" id="AOH87215.1"/>
    </source>
</evidence>
<keyword evidence="1" id="KW-0413">Isomerase</keyword>
<evidence type="ECO:0000259" key="2">
    <source>
        <dbReference type="Pfam" id="PF01361"/>
    </source>
</evidence>
<proteinExistence type="predicted"/>
<dbReference type="InterPro" id="IPR004370">
    <property type="entry name" value="4-OT-like_dom"/>
</dbReference>
<dbReference type="SUPFAM" id="SSF55331">
    <property type="entry name" value="Tautomerase/MIF"/>
    <property type="match status" value="1"/>
</dbReference>
<organism evidence="3 4">
    <name type="scientific">Sphingomonas panacis</name>
    <dbReference type="NCBI Taxonomy" id="1560345"/>
    <lineage>
        <taxon>Bacteria</taxon>
        <taxon>Pseudomonadati</taxon>
        <taxon>Pseudomonadota</taxon>
        <taxon>Alphaproteobacteria</taxon>
        <taxon>Sphingomonadales</taxon>
        <taxon>Sphingomonadaceae</taxon>
        <taxon>Sphingomonas</taxon>
    </lineage>
</organism>
<dbReference type="KEGG" id="span:AWL63_23935"/>
<protein>
    <recommendedName>
        <fullName evidence="2">4-oxalocrotonate tautomerase-like domain-containing protein</fullName>
    </recommendedName>
</protein>
<dbReference type="AlphaFoldDB" id="A0A1B3ZIG9"/>